<evidence type="ECO:0000313" key="5">
    <source>
        <dbReference type="EMBL" id="TNC40490.1"/>
    </source>
</evidence>
<dbReference type="CDD" id="cd02440">
    <property type="entry name" value="AdoMet_MTases"/>
    <property type="match status" value="1"/>
</dbReference>
<organism evidence="6 7">
    <name type="scientific">Mumia zhuanghuii</name>
    <dbReference type="NCBI Taxonomy" id="2585211"/>
    <lineage>
        <taxon>Bacteria</taxon>
        <taxon>Bacillati</taxon>
        <taxon>Actinomycetota</taxon>
        <taxon>Actinomycetes</taxon>
        <taxon>Propionibacteriales</taxon>
        <taxon>Nocardioidaceae</taxon>
        <taxon>Mumia</taxon>
    </lineage>
</organism>
<keyword evidence="2 6" id="KW-0808">Transferase</keyword>
<feature type="domain" description="Methyltransferase" evidence="4">
    <location>
        <begin position="51"/>
        <end position="141"/>
    </location>
</feature>
<evidence type="ECO:0000256" key="3">
    <source>
        <dbReference type="ARBA" id="ARBA00022691"/>
    </source>
</evidence>
<dbReference type="PANTHER" id="PTHR43464">
    <property type="entry name" value="METHYLTRANSFERASE"/>
    <property type="match status" value="1"/>
</dbReference>
<dbReference type="Proteomes" id="UP000306740">
    <property type="component" value="Unassembled WGS sequence"/>
</dbReference>
<name>A0A5C4MMS9_9ACTN</name>
<dbReference type="GO" id="GO:0008168">
    <property type="term" value="F:methyltransferase activity"/>
    <property type="evidence" value="ECO:0007669"/>
    <property type="project" value="UniProtKB-KW"/>
</dbReference>
<evidence type="ECO:0000313" key="6">
    <source>
        <dbReference type="EMBL" id="TNC46311.1"/>
    </source>
</evidence>
<evidence type="ECO:0000313" key="7">
    <source>
        <dbReference type="Proteomes" id="UP000306740"/>
    </source>
</evidence>
<protein>
    <submittedName>
        <fullName evidence="6">Methyltransferase domain-containing protein</fullName>
    </submittedName>
</protein>
<dbReference type="AlphaFoldDB" id="A0A5C4MMS9"/>
<keyword evidence="1 6" id="KW-0489">Methyltransferase</keyword>
<dbReference type="InterPro" id="IPR041698">
    <property type="entry name" value="Methyltransf_25"/>
</dbReference>
<dbReference type="SUPFAM" id="SSF53335">
    <property type="entry name" value="S-adenosyl-L-methionine-dependent methyltransferases"/>
    <property type="match status" value="1"/>
</dbReference>
<evidence type="ECO:0000259" key="4">
    <source>
        <dbReference type="Pfam" id="PF13649"/>
    </source>
</evidence>
<comment type="caution">
    <text evidence="6">The sequence shown here is derived from an EMBL/GenBank/DDBJ whole genome shotgun (WGS) entry which is preliminary data.</text>
</comment>
<keyword evidence="3" id="KW-0949">S-adenosyl-L-methionine</keyword>
<dbReference type="Pfam" id="PF13649">
    <property type="entry name" value="Methyltransf_25"/>
    <property type="match status" value="1"/>
</dbReference>
<evidence type="ECO:0000256" key="2">
    <source>
        <dbReference type="ARBA" id="ARBA00022679"/>
    </source>
</evidence>
<dbReference type="Gene3D" id="3.40.50.150">
    <property type="entry name" value="Vaccinia Virus protein VP39"/>
    <property type="match status" value="1"/>
</dbReference>
<dbReference type="EMBL" id="VDFR01000057">
    <property type="protein sequence ID" value="TNC46311.1"/>
    <property type="molecule type" value="Genomic_DNA"/>
</dbReference>
<gene>
    <name evidence="6" type="ORF">FHE65_12810</name>
    <name evidence="5" type="ORF">FHE65_23005</name>
</gene>
<sequence length="214" mass="22927">MSDQDFLGRTRSSYDAIADEYAAWIRELKDSPWDTAVLGAFAERVAGRGPVLDAGCGEGRIAAHLAALGVDVWGIDLSPAMVANARTGHPHLRFDVGSITALPFEDEQYVGVLAWYSLIHVPPAELPGAVAELVRVLQPGGCLLVAFQTDAETFRPTELRGIPVALEFHRPDVTAFAALLGEHGVDVDATTVRAPDADAGESTRQAYVLARKHT</sequence>
<evidence type="ECO:0000256" key="1">
    <source>
        <dbReference type="ARBA" id="ARBA00022603"/>
    </source>
</evidence>
<dbReference type="RefSeq" id="WP_139105965.1">
    <property type="nucleotide sequence ID" value="NZ_VDFR01000057.1"/>
</dbReference>
<dbReference type="EMBL" id="VDFR01000109">
    <property type="protein sequence ID" value="TNC40490.1"/>
    <property type="molecule type" value="Genomic_DNA"/>
</dbReference>
<proteinExistence type="predicted"/>
<dbReference type="PANTHER" id="PTHR43464:SF19">
    <property type="entry name" value="UBIQUINONE BIOSYNTHESIS O-METHYLTRANSFERASE, MITOCHONDRIAL"/>
    <property type="match status" value="1"/>
</dbReference>
<dbReference type="OrthoDB" id="9805171at2"/>
<reference evidence="6 7" key="1">
    <citation type="submission" date="2019-05" db="EMBL/GenBank/DDBJ databases">
        <title>Mumia sp. nov., isolated from the intestinal contents of plateau pika (Ochotona curzoniae) in the Qinghai-Tibet plateau of China.</title>
        <authorList>
            <person name="Tian Z."/>
        </authorList>
    </citation>
    <scope>NUCLEOTIDE SEQUENCE [LARGE SCALE GENOMIC DNA]</scope>
    <source>
        <strain evidence="7">527</strain>
        <strain evidence="6">Z527</strain>
    </source>
</reference>
<dbReference type="InterPro" id="IPR029063">
    <property type="entry name" value="SAM-dependent_MTases_sf"/>
</dbReference>
<accession>A0A5C4MMS9</accession>
<dbReference type="GO" id="GO:0032259">
    <property type="term" value="P:methylation"/>
    <property type="evidence" value="ECO:0007669"/>
    <property type="project" value="UniProtKB-KW"/>
</dbReference>